<organism evidence="3 4">
    <name type="scientific">Asterophora parasitica</name>
    <dbReference type="NCBI Taxonomy" id="117018"/>
    <lineage>
        <taxon>Eukaryota</taxon>
        <taxon>Fungi</taxon>
        <taxon>Dikarya</taxon>
        <taxon>Basidiomycota</taxon>
        <taxon>Agaricomycotina</taxon>
        <taxon>Agaricomycetes</taxon>
        <taxon>Agaricomycetidae</taxon>
        <taxon>Agaricales</taxon>
        <taxon>Tricholomatineae</taxon>
        <taxon>Lyophyllaceae</taxon>
        <taxon>Asterophora</taxon>
    </lineage>
</organism>
<reference evidence="3" key="1">
    <citation type="submission" date="2020-07" db="EMBL/GenBank/DDBJ databases">
        <authorList>
            <person name="Nieuwenhuis M."/>
            <person name="Van De Peppel L.J.J."/>
        </authorList>
    </citation>
    <scope>NUCLEOTIDE SEQUENCE</scope>
    <source>
        <strain evidence="3">AP01</strain>
        <tissue evidence="3">Mycelium</tissue>
    </source>
</reference>
<dbReference type="PANTHER" id="PTHR11362">
    <property type="entry name" value="PHOSPHATIDYLETHANOLAMINE-BINDING PROTEIN"/>
    <property type="match status" value="1"/>
</dbReference>
<accession>A0A9P7KFG0</accession>
<keyword evidence="4" id="KW-1185">Reference proteome</keyword>
<comment type="caution">
    <text evidence="3">The sequence shown here is derived from an EMBL/GenBank/DDBJ whole genome shotgun (WGS) entry which is preliminary data.</text>
</comment>
<keyword evidence="2" id="KW-0732">Signal</keyword>
<dbReference type="InterPro" id="IPR036610">
    <property type="entry name" value="PEBP-like_sf"/>
</dbReference>
<dbReference type="Pfam" id="PF01161">
    <property type="entry name" value="PBP"/>
    <property type="match status" value="1"/>
</dbReference>
<gene>
    <name evidence="3" type="ORF">DXG03_005183</name>
</gene>
<reference evidence="3" key="2">
    <citation type="submission" date="2021-10" db="EMBL/GenBank/DDBJ databases">
        <title>Phylogenomics reveals ancestral predisposition of the termite-cultivated fungus Termitomyces towards a domesticated lifestyle.</title>
        <authorList>
            <person name="Auxier B."/>
            <person name="Grum-Grzhimaylo A."/>
            <person name="Cardenas M.E."/>
            <person name="Lodge J.D."/>
            <person name="Laessoe T."/>
            <person name="Pedersen O."/>
            <person name="Smith M.E."/>
            <person name="Kuyper T.W."/>
            <person name="Franco-Molano E.A."/>
            <person name="Baroni T.J."/>
            <person name="Aanen D.K."/>
        </authorList>
    </citation>
    <scope>NUCLEOTIDE SEQUENCE</scope>
    <source>
        <strain evidence="3">AP01</strain>
        <tissue evidence="3">Mycelium</tissue>
    </source>
</reference>
<feature type="signal peptide" evidence="2">
    <location>
        <begin position="1"/>
        <end position="18"/>
    </location>
</feature>
<dbReference type="AlphaFoldDB" id="A0A9P7KFG0"/>
<proteinExistence type="predicted"/>
<protein>
    <recommendedName>
        <fullName evidence="5">PEBP-like protein</fullName>
    </recommendedName>
</protein>
<evidence type="ECO:0000313" key="3">
    <source>
        <dbReference type="EMBL" id="KAG5645841.1"/>
    </source>
</evidence>
<dbReference type="SUPFAM" id="SSF49777">
    <property type="entry name" value="PEBP-like"/>
    <property type="match status" value="1"/>
</dbReference>
<name>A0A9P7KFG0_9AGAR</name>
<dbReference type="InterPro" id="IPR035810">
    <property type="entry name" value="PEBP_euk"/>
</dbReference>
<dbReference type="InterPro" id="IPR008914">
    <property type="entry name" value="PEBP"/>
</dbReference>
<dbReference type="CDD" id="cd00866">
    <property type="entry name" value="PEBP_euk"/>
    <property type="match status" value="1"/>
</dbReference>
<dbReference type="EMBL" id="JABCKV010000031">
    <property type="protein sequence ID" value="KAG5645841.1"/>
    <property type="molecule type" value="Genomic_DNA"/>
</dbReference>
<feature type="chain" id="PRO_5040505853" description="PEBP-like protein" evidence="2">
    <location>
        <begin position="19"/>
        <end position="266"/>
    </location>
</feature>
<evidence type="ECO:0000313" key="4">
    <source>
        <dbReference type="Proteomes" id="UP000775547"/>
    </source>
</evidence>
<dbReference type="Gene3D" id="3.90.280.10">
    <property type="entry name" value="PEBP-like"/>
    <property type="match status" value="1"/>
</dbReference>
<evidence type="ECO:0008006" key="5">
    <source>
        <dbReference type="Google" id="ProtNLM"/>
    </source>
</evidence>
<dbReference type="Proteomes" id="UP000775547">
    <property type="component" value="Unassembled WGS sequence"/>
</dbReference>
<sequence length="266" mass="26685">MISLTILVSLALLPFTLAQSSDTAIEVAGIEAHFKQSEIVPELLASFVPSALLTVNYAGVGAISPGQLLTKEESAPTPEVTVTPVNSTVALTGKYTITMVDADIVGSDLSKGANHGKVSNASATAITAYAGPGPAAGSGPHRYVIILYQQPDSFKAPADLSEPIGVTLFDLNQYLKNSGLGPLVAATYIQVEDGTATASIPATSAVVSSTLVAESTGSHSGSHSGSQTGTVTATGTAPAKTDNGAASLAKLSPFGFALAGLVMIAA</sequence>
<evidence type="ECO:0000256" key="1">
    <source>
        <dbReference type="SAM" id="MobiDB-lite"/>
    </source>
</evidence>
<dbReference type="PANTHER" id="PTHR11362:SF140">
    <property type="entry name" value="PEBP-LIKE PROTEIN"/>
    <property type="match status" value="1"/>
</dbReference>
<evidence type="ECO:0000256" key="2">
    <source>
        <dbReference type="SAM" id="SignalP"/>
    </source>
</evidence>
<feature type="region of interest" description="Disordered" evidence="1">
    <location>
        <begin position="216"/>
        <end position="238"/>
    </location>
</feature>
<dbReference type="OrthoDB" id="2506647at2759"/>